<dbReference type="Proteomes" id="UP000185663">
    <property type="component" value="Chromosome I"/>
</dbReference>
<proteinExistence type="predicted"/>
<sequence>MTSGMVTCTLAVIAHRHGVAGVDDPTDCELVRRVRRGLRRILGDAPRRRARPLLVEECHRDLATLVNSYIRPITQMQTTSSRHLGM</sequence>
<organism evidence="1 2">
    <name type="scientific">Paraoerskovia marina</name>
    <dbReference type="NCBI Taxonomy" id="545619"/>
    <lineage>
        <taxon>Bacteria</taxon>
        <taxon>Bacillati</taxon>
        <taxon>Actinomycetota</taxon>
        <taxon>Actinomycetes</taxon>
        <taxon>Micrococcales</taxon>
        <taxon>Cellulomonadaceae</taxon>
        <taxon>Paraoerskovia</taxon>
    </lineage>
</organism>
<name>A0A1H1T2M6_9CELL</name>
<protein>
    <submittedName>
        <fullName evidence="1">Uncharacterized protein</fullName>
    </submittedName>
</protein>
<gene>
    <name evidence="1" type="ORF">SAMN04489860_1775</name>
</gene>
<dbReference type="STRING" id="545619.SAMN04489860_1775"/>
<dbReference type="AlphaFoldDB" id="A0A1H1T2M6"/>
<evidence type="ECO:0000313" key="1">
    <source>
        <dbReference type="EMBL" id="SDS53889.1"/>
    </source>
</evidence>
<dbReference type="EMBL" id="LT629776">
    <property type="protein sequence ID" value="SDS53889.1"/>
    <property type="molecule type" value="Genomic_DNA"/>
</dbReference>
<evidence type="ECO:0000313" key="2">
    <source>
        <dbReference type="Proteomes" id="UP000185663"/>
    </source>
</evidence>
<keyword evidence="2" id="KW-1185">Reference proteome</keyword>
<reference evidence="1 2" key="1">
    <citation type="submission" date="2016-10" db="EMBL/GenBank/DDBJ databases">
        <authorList>
            <person name="de Groot N.N."/>
        </authorList>
    </citation>
    <scope>NUCLEOTIDE SEQUENCE [LARGE SCALE GENOMIC DNA]</scope>
    <source>
        <strain evidence="1 2">DSM 22126</strain>
    </source>
</reference>
<accession>A0A1H1T2M6</accession>